<organism evidence="16 17">
    <name type="scientific">Hoyosella rhizosphaerae</name>
    <dbReference type="NCBI Taxonomy" id="1755582"/>
    <lineage>
        <taxon>Bacteria</taxon>
        <taxon>Bacillati</taxon>
        <taxon>Actinomycetota</taxon>
        <taxon>Actinomycetes</taxon>
        <taxon>Mycobacteriales</taxon>
        <taxon>Hoyosellaceae</taxon>
        <taxon>Hoyosella</taxon>
    </lineage>
</organism>
<keyword evidence="7" id="KW-0378">Hydrolase</keyword>
<keyword evidence="17" id="KW-1185">Reference proteome</keyword>
<evidence type="ECO:0000256" key="11">
    <source>
        <dbReference type="ARBA" id="ARBA00023136"/>
    </source>
</evidence>
<dbReference type="InterPro" id="IPR036034">
    <property type="entry name" value="PDZ_sf"/>
</dbReference>
<evidence type="ECO:0000256" key="3">
    <source>
        <dbReference type="ARBA" id="ARBA00007931"/>
    </source>
</evidence>
<evidence type="ECO:0000259" key="15">
    <source>
        <dbReference type="SMART" id="SM00228"/>
    </source>
</evidence>
<keyword evidence="9 14" id="KW-1133">Transmembrane helix</keyword>
<dbReference type="InterPro" id="IPR004387">
    <property type="entry name" value="Pept_M50_Zn"/>
</dbReference>
<evidence type="ECO:0000256" key="13">
    <source>
        <dbReference type="ARBA" id="ARBA00033476"/>
    </source>
</evidence>
<evidence type="ECO:0000256" key="1">
    <source>
        <dbReference type="ARBA" id="ARBA00001947"/>
    </source>
</evidence>
<keyword evidence="6 14" id="KW-0812">Transmembrane</keyword>
<sequence length="417" mass="44816">MMFTFGVILFALGIGLSIALHEYGHFLTAKSFGMKVRRYFIGFGPTVFSWRRTETEYGLKAIPAGGFCDIAGMTALDELEPDEHDRAMYKQSTWKRLVVMLGGPMGNFVFCFVLVVVLAVGWGLPNLMLSSSAVVGQTTCVAPSQAAPAVNEEGNLVPGELAECTGVGPAEAAGVQADDIITAVNGEKVENFGDLVRLVQPETSRVVLTVERGEEVLTIPVGVERVQRYVVQEGQGPDEAREATVGAIGVGVGRVPDPVQYGLIGAIPASASFMGDFVIVTWDAMLRIPERMPAVVRSIIGEDRDPDTPISVVGASRIGGEVAERGLWEVFILLLAGLNLFIGLFNLLPLLPLDGGHIAVTIYESIRNRIRRLLGRPNGPPVDYTKLLPITFTVILIGGAVMLLTITADIVNPIRLF</sequence>
<dbReference type="GO" id="GO:0004222">
    <property type="term" value="F:metalloendopeptidase activity"/>
    <property type="evidence" value="ECO:0007669"/>
    <property type="project" value="InterPro"/>
</dbReference>
<dbReference type="CDD" id="cd06163">
    <property type="entry name" value="S2P-M50_PDZ_RseP-like"/>
    <property type="match status" value="1"/>
</dbReference>
<feature type="transmembrane region" description="Helical" evidence="14">
    <location>
        <begin position="261"/>
        <end position="282"/>
    </location>
</feature>
<comment type="similarity">
    <text evidence="3">Belongs to the peptidase M50B family.</text>
</comment>
<evidence type="ECO:0000256" key="12">
    <source>
        <dbReference type="ARBA" id="ARBA00032214"/>
    </source>
</evidence>
<keyword evidence="11 14" id="KW-0472">Membrane</keyword>
<feature type="transmembrane region" description="Helical" evidence="14">
    <location>
        <begin position="97"/>
        <end position="122"/>
    </location>
</feature>
<gene>
    <name evidence="16" type="ORF">GCM10011410_11570</name>
</gene>
<proteinExistence type="inferred from homology"/>
<dbReference type="AlphaFoldDB" id="A0A916U4Z6"/>
<dbReference type="InterPro" id="IPR041489">
    <property type="entry name" value="PDZ_6"/>
</dbReference>
<dbReference type="EMBL" id="BMJH01000001">
    <property type="protein sequence ID" value="GGC60786.1"/>
    <property type="molecule type" value="Genomic_DNA"/>
</dbReference>
<dbReference type="SMART" id="SM00228">
    <property type="entry name" value="PDZ"/>
    <property type="match status" value="1"/>
</dbReference>
<comment type="subcellular location">
    <subcellularLocation>
        <location evidence="2">Membrane</location>
        <topology evidence="2">Multi-pass membrane protein</topology>
    </subcellularLocation>
</comment>
<keyword evidence="8" id="KW-0862">Zinc</keyword>
<dbReference type="Pfam" id="PF17820">
    <property type="entry name" value="PDZ_6"/>
    <property type="match status" value="1"/>
</dbReference>
<evidence type="ECO:0000256" key="10">
    <source>
        <dbReference type="ARBA" id="ARBA00023049"/>
    </source>
</evidence>
<keyword evidence="5" id="KW-0645">Protease</keyword>
<dbReference type="InterPro" id="IPR001478">
    <property type="entry name" value="PDZ"/>
</dbReference>
<accession>A0A916U4Z6</accession>
<name>A0A916U4Z6_9ACTN</name>
<dbReference type="PANTHER" id="PTHR42837">
    <property type="entry name" value="REGULATOR OF SIGMA-E PROTEASE RSEP"/>
    <property type="match status" value="1"/>
</dbReference>
<feature type="transmembrane region" description="Helical" evidence="14">
    <location>
        <begin position="387"/>
        <end position="411"/>
    </location>
</feature>
<evidence type="ECO:0000256" key="7">
    <source>
        <dbReference type="ARBA" id="ARBA00022801"/>
    </source>
</evidence>
<reference evidence="16" key="2">
    <citation type="submission" date="2020-09" db="EMBL/GenBank/DDBJ databases">
        <authorList>
            <person name="Sun Q."/>
            <person name="Zhou Y."/>
        </authorList>
    </citation>
    <scope>NUCLEOTIDE SEQUENCE</scope>
    <source>
        <strain evidence="16">CGMCC 1.15478</strain>
    </source>
</reference>
<dbReference type="RefSeq" id="WP_188671464.1">
    <property type="nucleotide sequence ID" value="NZ_BMJH01000001.1"/>
</dbReference>
<evidence type="ECO:0000256" key="5">
    <source>
        <dbReference type="ARBA" id="ARBA00022670"/>
    </source>
</evidence>
<comment type="cofactor">
    <cofactor evidence="1">
        <name>Zn(2+)</name>
        <dbReference type="ChEBI" id="CHEBI:29105"/>
    </cofactor>
</comment>
<evidence type="ECO:0000313" key="17">
    <source>
        <dbReference type="Proteomes" id="UP000641514"/>
    </source>
</evidence>
<dbReference type="Gene3D" id="2.30.42.10">
    <property type="match status" value="1"/>
</dbReference>
<protein>
    <recommendedName>
        <fullName evidence="4">Zinc metalloprotease Rip1</fullName>
    </recommendedName>
    <alternativeName>
        <fullName evidence="12">S2P endopeptidase</fullName>
    </alternativeName>
    <alternativeName>
        <fullName evidence="13">Site-2-type intramembrane protease</fullName>
    </alternativeName>
</protein>
<evidence type="ECO:0000256" key="4">
    <source>
        <dbReference type="ARBA" id="ARBA00019897"/>
    </source>
</evidence>
<dbReference type="GO" id="GO:0016020">
    <property type="term" value="C:membrane"/>
    <property type="evidence" value="ECO:0007669"/>
    <property type="project" value="UniProtKB-SubCell"/>
</dbReference>
<dbReference type="Proteomes" id="UP000641514">
    <property type="component" value="Unassembled WGS sequence"/>
</dbReference>
<feature type="transmembrane region" description="Helical" evidence="14">
    <location>
        <begin position="327"/>
        <end position="348"/>
    </location>
</feature>
<keyword evidence="10 16" id="KW-0482">Metalloprotease</keyword>
<evidence type="ECO:0000256" key="9">
    <source>
        <dbReference type="ARBA" id="ARBA00022989"/>
    </source>
</evidence>
<dbReference type="InterPro" id="IPR008915">
    <property type="entry name" value="Peptidase_M50"/>
</dbReference>
<dbReference type="Pfam" id="PF02163">
    <property type="entry name" value="Peptidase_M50"/>
    <property type="match status" value="1"/>
</dbReference>
<comment type="caution">
    <text evidence="16">The sequence shown here is derived from an EMBL/GenBank/DDBJ whole genome shotgun (WGS) entry which is preliminary data.</text>
</comment>
<evidence type="ECO:0000256" key="6">
    <source>
        <dbReference type="ARBA" id="ARBA00022692"/>
    </source>
</evidence>
<feature type="domain" description="PDZ" evidence="15">
    <location>
        <begin position="125"/>
        <end position="214"/>
    </location>
</feature>
<dbReference type="GO" id="GO:0006508">
    <property type="term" value="P:proteolysis"/>
    <property type="evidence" value="ECO:0007669"/>
    <property type="project" value="UniProtKB-KW"/>
</dbReference>
<reference evidence="16" key="1">
    <citation type="journal article" date="2014" name="Int. J. Syst. Evol. Microbiol.">
        <title>Complete genome sequence of Corynebacterium casei LMG S-19264T (=DSM 44701T), isolated from a smear-ripened cheese.</title>
        <authorList>
            <consortium name="US DOE Joint Genome Institute (JGI-PGF)"/>
            <person name="Walter F."/>
            <person name="Albersmeier A."/>
            <person name="Kalinowski J."/>
            <person name="Ruckert C."/>
        </authorList>
    </citation>
    <scope>NUCLEOTIDE SEQUENCE</scope>
    <source>
        <strain evidence="16">CGMCC 1.15478</strain>
    </source>
</reference>
<evidence type="ECO:0000256" key="2">
    <source>
        <dbReference type="ARBA" id="ARBA00004141"/>
    </source>
</evidence>
<evidence type="ECO:0000256" key="8">
    <source>
        <dbReference type="ARBA" id="ARBA00022833"/>
    </source>
</evidence>
<evidence type="ECO:0000256" key="14">
    <source>
        <dbReference type="SAM" id="Phobius"/>
    </source>
</evidence>
<dbReference type="SUPFAM" id="SSF50156">
    <property type="entry name" value="PDZ domain-like"/>
    <property type="match status" value="1"/>
</dbReference>
<dbReference type="PANTHER" id="PTHR42837:SF2">
    <property type="entry name" value="MEMBRANE METALLOPROTEASE ARASP2, CHLOROPLASTIC-RELATED"/>
    <property type="match status" value="1"/>
</dbReference>
<evidence type="ECO:0000313" key="16">
    <source>
        <dbReference type="EMBL" id="GGC60786.1"/>
    </source>
</evidence>